<feature type="active site" description="Nucleophile" evidence="6">
    <location>
        <position position="8"/>
    </location>
</feature>
<dbReference type="PANTHER" id="PTHR11717">
    <property type="entry name" value="LOW MOLECULAR WEIGHT PROTEIN TYROSINE PHOSPHATASE"/>
    <property type="match status" value="1"/>
</dbReference>
<dbReference type="PANTHER" id="PTHR11717:SF7">
    <property type="entry name" value="LOW MOLECULAR WEIGHT PHOSPHOTYROSINE PROTEIN PHOSPHATASE"/>
    <property type="match status" value="1"/>
</dbReference>
<dbReference type="Proteomes" id="UP000515823">
    <property type="component" value="Chromosome"/>
</dbReference>
<evidence type="ECO:0000313" key="8">
    <source>
        <dbReference type="EMBL" id="QNM06493.1"/>
    </source>
</evidence>
<feature type="domain" description="Phosphotyrosine protein phosphatase I" evidence="7">
    <location>
        <begin position="2"/>
        <end position="151"/>
    </location>
</feature>
<dbReference type="SMART" id="SM00226">
    <property type="entry name" value="LMWPc"/>
    <property type="match status" value="1"/>
</dbReference>
<protein>
    <recommendedName>
        <fullName evidence="2">protein-tyrosine-phosphatase</fullName>
        <ecNumber evidence="2">3.1.3.48</ecNumber>
    </recommendedName>
</protein>
<gene>
    <name evidence="8" type="ORF">H9Q78_05005</name>
</gene>
<feature type="active site" evidence="6">
    <location>
        <position position="14"/>
    </location>
</feature>
<reference evidence="8 9" key="1">
    <citation type="submission" date="2020-08" db="EMBL/GenBank/DDBJ databases">
        <authorList>
            <person name="Liu C."/>
            <person name="Sun Q."/>
        </authorList>
    </citation>
    <scope>NUCLEOTIDE SEQUENCE [LARGE SCALE GENOMIC DNA]</scope>
    <source>
        <strain evidence="8 9">NSJ-38</strain>
    </source>
</reference>
<dbReference type="GO" id="GO:0004725">
    <property type="term" value="F:protein tyrosine phosphatase activity"/>
    <property type="evidence" value="ECO:0007669"/>
    <property type="project" value="UniProtKB-EC"/>
</dbReference>
<dbReference type="KEGG" id="qdo:H9Q78_05005"/>
<keyword evidence="4" id="KW-0904">Protein phosphatase</keyword>
<evidence type="ECO:0000256" key="5">
    <source>
        <dbReference type="ARBA" id="ARBA00051722"/>
    </source>
</evidence>
<evidence type="ECO:0000256" key="2">
    <source>
        <dbReference type="ARBA" id="ARBA00013064"/>
    </source>
</evidence>
<proteinExistence type="inferred from homology"/>
<dbReference type="PRINTS" id="PR00719">
    <property type="entry name" value="LMWPTPASE"/>
</dbReference>
<dbReference type="EMBL" id="CP060634">
    <property type="protein sequence ID" value="QNM06493.1"/>
    <property type="molecule type" value="Genomic_DNA"/>
</dbReference>
<name>A0A7G9G6R1_9FIRM</name>
<dbReference type="InterPro" id="IPR050438">
    <property type="entry name" value="LMW_PTPase"/>
</dbReference>
<dbReference type="SUPFAM" id="SSF52788">
    <property type="entry name" value="Phosphotyrosine protein phosphatases I"/>
    <property type="match status" value="1"/>
</dbReference>
<comment type="catalytic activity">
    <reaction evidence="5">
        <text>O-phospho-L-tyrosyl-[protein] + H2O = L-tyrosyl-[protein] + phosphate</text>
        <dbReference type="Rhea" id="RHEA:10684"/>
        <dbReference type="Rhea" id="RHEA-COMP:10136"/>
        <dbReference type="Rhea" id="RHEA-COMP:20101"/>
        <dbReference type="ChEBI" id="CHEBI:15377"/>
        <dbReference type="ChEBI" id="CHEBI:43474"/>
        <dbReference type="ChEBI" id="CHEBI:46858"/>
        <dbReference type="ChEBI" id="CHEBI:61978"/>
        <dbReference type="EC" id="3.1.3.48"/>
    </reaction>
</comment>
<dbReference type="InterPro" id="IPR036196">
    <property type="entry name" value="Ptyr_pPase_sf"/>
</dbReference>
<keyword evidence="3" id="KW-0378">Hydrolase</keyword>
<evidence type="ECO:0000256" key="6">
    <source>
        <dbReference type="PIRSR" id="PIRSR617867-1"/>
    </source>
</evidence>
<accession>A0A7G9G6R1</accession>
<evidence type="ECO:0000259" key="7">
    <source>
        <dbReference type="SMART" id="SM00226"/>
    </source>
</evidence>
<dbReference type="Pfam" id="PF01451">
    <property type="entry name" value="LMWPc"/>
    <property type="match status" value="1"/>
</dbReference>
<dbReference type="AlphaFoldDB" id="A0A7G9G6R1"/>
<organism evidence="8 9">
    <name type="scientific">Qiania dongpingensis</name>
    <dbReference type="NCBI Taxonomy" id="2763669"/>
    <lineage>
        <taxon>Bacteria</taxon>
        <taxon>Bacillati</taxon>
        <taxon>Bacillota</taxon>
        <taxon>Clostridia</taxon>
        <taxon>Lachnospirales</taxon>
        <taxon>Lachnospiraceae</taxon>
        <taxon>Qiania</taxon>
    </lineage>
</organism>
<dbReference type="CDD" id="cd16343">
    <property type="entry name" value="LMWPTP"/>
    <property type="match status" value="1"/>
</dbReference>
<dbReference type="InterPro" id="IPR023485">
    <property type="entry name" value="Ptyr_pPase"/>
</dbReference>
<dbReference type="Gene3D" id="3.40.50.2300">
    <property type="match status" value="1"/>
</dbReference>
<sequence>MIKILFICHGNICRSPMAEYILKDMVRKRGLEDCFVIESAATSYEEIGNPVHRGTRNKLRACGIPVGDHRAVRMERTDYDKYDYLIGMEQRNISNMYRILGMRPEEDTEHKVRRLLDFGSRPRDIADPWYTGNFDLTYEDILEGCEAFLKYVLKKN</sequence>
<dbReference type="InterPro" id="IPR017867">
    <property type="entry name" value="Tyr_phospatase_low_mol_wt"/>
</dbReference>
<dbReference type="EC" id="3.1.3.48" evidence="2"/>
<evidence type="ECO:0000313" key="9">
    <source>
        <dbReference type="Proteomes" id="UP000515823"/>
    </source>
</evidence>
<keyword evidence="9" id="KW-1185">Reference proteome</keyword>
<dbReference type="RefSeq" id="WP_249303971.1">
    <property type="nucleotide sequence ID" value="NZ_CP060634.1"/>
</dbReference>
<feature type="active site" description="Proton donor" evidence="6">
    <location>
        <position position="127"/>
    </location>
</feature>
<comment type="similarity">
    <text evidence="1">Belongs to the low molecular weight phosphotyrosine protein phosphatase family.</text>
</comment>
<evidence type="ECO:0000256" key="1">
    <source>
        <dbReference type="ARBA" id="ARBA00011063"/>
    </source>
</evidence>
<evidence type="ECO:0000256" key="4">
    <source>
        <dbReference type="ARBA" id="ARBA00022912"/>
    </source>
</evidence>
<evidence type="ECO:0000256" key="3">
    <source>
        <dbReference type="ARBA" id="ARBA00022801"/>
    </source>
</evidence>